<dbReference type="Pfam" id="PF08338">
    <property type="entry name" value="DUF1731"/>
    <property type="match status" value="1"/>
</dbReference>
<dbReference type="RefSeq" id="WP_054522126.1">
    <property type="nucleotide sequence ID" value="NZ_LGKO01000005.1"/>
</dbReference>
<organism evidence="4 5">
    <name type="scientific">Thermanaerothrix daxensis</name>
    <dbReference type="NCBI Taxonomy" id="869279"/>
    <lineage>
        <taxon>Bacteria</taxon>
        <taxon>Bacillati</taxon>
        <taxon>Chloroflexota</taxon>
        <taxon>Anaerolineae</taxon>
        <taxon>Anaerolineales</taxon>
        <taxon>Anaerolineaceae</taxon>
        <taxon>Thermanaerothrix</taxon>
    </lineage>
</organism>
<comment type="similarity">
    <text evidence="1">Belongs to the NAD(P)-dependent epimerase/dehydratase family. SDR39U1 subfamily.</text>
</comment>
<evidence type="ECO:0000259" key="2">
    <source>
        <dbReference type="Pfam" id="PF01370"/>
    </source>
</evidence>
<reference evidence="4 5" key="1">
    <citation type="submission" date="2015-07" db="EMBL/GenBank/DDBJ databases">
        <title>Whole genome sequence of Thermanaerothrix daxensis DSM 23592.</title>
        <authorList>
            <person name="Hemp J."/>
            <person name="Ward L.M."/>
            <person name="Pace L.A."/>
            <person name="Fischer W.W."/>
        </authorList>
    </citation>
    <scope>NUCLEOTIDE SEQUENCE [LARGE SCALE GENOMIC DNA]</scope>
    <source>
        <strain evidence="4 5">GNS-1</strain>
    </source>
</reference>
<dbReference type="InterPro" id="IPR013549">
    <property type="entry name" value="DUF1731"/>
</dbReference>
<accession>A0A0P6Y0V9</accession>
<protein>
    <recommendedName>
        <fullName evidence="6">Epimerase</fullName>
    </recommendedName>
</protein>
<dbReference type="SUPFAM" id="SSF51735">
    <property type="entry name" value="NAD(P)-binding Rossmann-fold domains"/>
    <property type="match status" value="1"/>
</dbReference>
<comment type="caution">
    <text evidence="4">The sequence shown here is derived from an EMBL/GenBank/DDBJ whole genome shotgun (WGS) entry which is preliminary data.</text>
</comment>
<dbReference type="PATRIC" id="fig|869279.4.peg.1793"/>
<gene>
    <name evidence="4" type="ORF">SE15_10865</name>
</gene>
<dbReference type="EMBL" id="LGKO01000005">
    <property type="protein sequence ID" value="KPL82606.1"/>
    <property type="molecule type" value="Genomic_DNA"/>
</dbReference>
<evidence type="ECO:0000256" key="1">
    <source>
        <dbReference type="ARBA" id="ARBA00009353"/>
    </source>
</evidence>
<keyword evidence="5" id="KW-1185">Reference proteome</keyword>
<dbReference type="Gene3D" id="3.40.50.720">
    <property type="entry name" value="NAD(P)-binding Rossmann-like Domain"/>
    <property type="match status" value="1"/>
</dbReference>
<evidence type="ECO:0000313" key="4">
    <source>
        <dbReference type="EMBL" id="KPL82606.1"/>
    </source>
</evidence>
<dbReference type="Pfam" id="PF01370">
    <property type="entry name" value="Epimerase"/>
    <property type="match status" value="1"/>
</dbReference>
<dbReference type="CDD" id="cd05242">
    <property type="entry name" value="SDR_a8"/>
    <property type="match status" value="1"/>
</dbReference>
<dbReference type="PANTHER" id="PTHR11092">
    <property type="entry name" value="SUGAR NUCLEOTIDE EPIMERASE RELATED"/>
    <property type="match status" value="1"/>
</dbReference>
<sequence>MNILIIGGSGFIGSALIPRLLEEGHAINVLSRRPHAVRLPPSVAVHPWDGHSGAAWADLLAGMDAVINLAGANLGVGRWTQQRKMEFLASRVTSGQAVVEAFALAPRKPRLLMQASAIGYYGPCGDEVITESSPPGRDFLAQLCVQWEASTQPVEAWGVRRVLLRTGIVLGRDSLVLKRLLLPFRLGVGGPLGSGRQWMPWIHLADQIGAMLFLLHNDQAVGPFNLTAPNPVRNAVFGRILARVLRRPYWLPVPAFALRLVLGEMSTLVLDGQRALPQRLLDLGYRFAFEDLEAALRDLLTD</sequence>
<dbReference type="PANTHER" id="PTHR11092:SF0">
    <property type="entry name" value="EPIMERASE FAMILY PROTEIN SDR39U1"/>
    <property type="match status" value="1"/>
</dbReference>
<feature type="domain" description="NAD-dependent epimerase/dehydratase" evidence="2">
    <location>
        <begin position="3"/>
        <end position="220"/>
    </location>
</feature>
<dbReference type="OrthoDB" id="9801773at2"/>
<dbReference type="STRING" id="869279.SE15_10865"/>
<proteinExistence type="inferred from homology"/>
<evidence type="ECO:0000259" key="3">
    <source>
        <dbReference type="Pfam" id="PF08338"/>
    </source>
</evidence>
<dbReference type="InterPro" id="IPR010099">
    <property type="entry name" value="SDR39U1"/>
</dbReference>
<dbReference type="InterPro" id="IPR001509">
    <property type="entry name" value="Epimerase_deHydtase"/>
</dbReference>
<dbReference type="Proteomes" id="UP000050544">
    <property type="component" value="Unassembled WGS sequence"/>
</dbReference>
<dbReference type="NCBIfam" id="TIGR01777">
    <property type="entry name" value="yfcH"/>
    <property type="match status" value="1"/>
</dbReference>
<dbReference type="AlphaFoldDB" id="A0A0P6Y0V9"/>
<evidence type="ECO:0000313" key="5">
    <source>
        <dbReference type="Proteomes" id="UP000050544"/>
    </source>
</evidence>
<name>A0A0P6Y0V9_9CHLR</name>
<feature type="domain" description="DUF1731" evidence="3">
    <location>
        <begin position="253"/>
        <end position="299"/>
    </location>
</feature>
<evidence type="ECO:0008006" key="6">
    <source>
        <dbReference type="Google" id="ProtNLM"/>
    </source>
</evidence>
<dbReference type="InterPro" id="IPR036291">
    <property type="entry name" value="NAD(P)-bd_dom_sf"/>
</dbReference>